<evidence type="ECO:0000313" key="12">
    <source>
        <dbReference type="Proteomes" id="UP000626148"/>
    </source>
</evidence>
<comment type="subcellular location">
    <subcellularLocation>
        <location evidence="1">Cell inner membrane</location>
        <topology evidence="1">Multi-pass membrane protein</topology>
    </subcellularLocation>
    <subcellularLocation>
        <location evidence="9">Cell membrane</location>
        <topology evidence="9">Multi-pass membrane protein</topology>
    </subcellularLocation>
</comment>
<feature type="domain" description="ABC transmembrane type-1" evidence="10">
    <location>
        <begin position="21"/>
        <end position="209"/>
    </location>
</feature>
<comment type="caution">
    <text evidence="11">The sequence shown here is derived from an EMBL/GenBank/DDBJ whole genome shotgun (WGS) entry which is preliminary data.</text>
</comment>
<gene>
    <name evidence="11" type="ORF">GCM10007392_40460</name>
</gene>
<dbReference type="Gene3D" id="1.10.3720.10">
    <property type="entry name" value="MetI-like"/>
    <property type="match status" value="1"/>
</dbReference>
<dbReference type="GO" id="GO:0015184">
    <property type="term" value="F:L-cystine transmembrane transporter activity"/>
    <property type="evidence" value="ECO:0007669"/>
    <property type="project" value="TreeGrafter"/>
</dbReference>
<keyword evidence="12" id="KW-1185">Reference proteome</keyword>
<dbReference type="InterPro" id="IPR043429">
    <property type="entry name" value="ArtM/GltK/GlnP/TcyL/YhdX-like"/>
</dbReference>
<keyword evidence="4" id="KW-1003">Cell membrane</keyword>
<evidence type="ECO:0000256" key="4">
    <source>
        <dbReference type="ARBA" id="ARBA00022475"/>
    </source>
</evidence>
<dbReference type="AlphaFoldDB" id="A0A918NHW8"/>
<keyword evidence="3 9" id="KW-0813">Transport</keyword>
<dbReference type="CDD" id="cd06261">
    <property type="entry name" value="TM_PBP2"/>
    <property type="match status" value="1"/>
</dbReference>
<feature type="transmembrane region" description="Helical" evidence="9">
    <location>
        <begin position="193"/>
        <end position="211"/>
    </location>
</feature>
<dbReference type="SUPFAM" id="SSF161098">
    <property type="entry name" value="MetI-like"/>
    <property type="match status" value="1"/>
</dbReference>
<keyword evidence="8 9" id="KW-0472">Membrane</keyword>
<protein>
    <submittedName>
        <fullName evidence="11">ABC transporter permease</fullName>
    </submittedName>
</protein>
<dbReference type="PROSITE" id="PS50928">
    <property type="entry name" value="ABC_TM1"/>
    <property type="match status" value="1"/>
</dbReference>
<dbReference type="InterPro" id="IPR010065">
    <property type="entry name" value="AA_ABC_transptr_permease_3TM"/>
</dbReference>
<keyword evidence="5 9" id="KW-0812">Transmembrane</keyword>
<keyword evidence="6" id="KW-0029">Amino-acid transport</keyword>
<feature type="transmembrane region" description="Helical" evidence="9">
    <location>
        <begin position="66"/>
        <end position="86"/>
    </location>
</feature>
<dbReference type="EMBL" id="BMXR01000012">
    <property type="protein sequence ID" value="GGX68737.1"/>
    <property type="molecule type" value="Genomic_DNA"/>
</dbReference>
<name>A0A918NHW8_9GAMM</name>
<evidence type="ECO:0000256" key="6">
    <source>
        <dbReference type="ARBA" id="ARBA00022970"/>
    </source>
</evidence>
<keyword evidence="7 9" id="KW-1133">Transmembrane helix</keyword>
<evidence type="ECO:0000256" key="5">
    <source>
        <dbReference type="ARBA" id="ARBA00022692"/>
    </source>
</evidence>
<dbReference type="PANTHER" id="PTHR30614">
    <property type="entry name" value="MEMBRANE COMPONENT OF AMINO ACID ABC TRANSPORTER"/>
    <property type="match status" value="1"/>
</dbReference>
<dbReference type="Pfam" id="PF00528">
    <property type="entry name" value="BPD_transp_1"/>
    <property type="match status" value="1"/>
</dbReference>
<feature type="transmembrane region" description="Helical" evidence="9">
    <location>
        <begin position="25"/>
        <end position="45"/>
    </location>
</feature>
<dbReference type="Proteomes" id="UP000626148">
    <property type="component" value="Unassembled WGS sequence"/>
</dbReference>
<accession>A0A918NHW8</accession>
<dbReference type="GO" id="GO:0043190">
    <property type="term" value="C:ATP-binding cassette (ABC) transporter complex"/>
    <property type="evidence" value="ECO:0007669"/>
    <property type="project" value="InterPro"/>
</dbReference>
<evidence type="ECO:0000256" key="2">
    <source>
        <dbReference type="ARBA" id="ARBA00010072"/>
    </source>
</evidence>
<evidence type="ECO:0000256" key="9">
    <source>
        <dbReference type="RuleBase" id="RU363032"/>
    </source>
</evidence>
<evidence type="ECO:0000259" key="10">
    <source>
        <dbReference type="PROSITE" id="PS50928"/>
    </source>
</evidence>
<reference evidence="11" key="2">
    <citation type="submission" date="2020-09" db="EMBL/GenBank/DDBJ databases">
        <authorList>
            <person name="Sun Q."/>
            <person name="Kim S."/>
        </authorList>
    </citation>
    <scope>NUCLEOTIDE SEQUENCE</scope>
    <source>
        <strain evidence="11">KCTC 22169</strain>
    </source>
</reference>
<evidence type="ECO:0000313" key="11">
    <source>
        <dbReference type="EMBL" id="GGX68737.1"/>
    </source>
</evidence>
<sequence>MDYNFHWQPVIGRLPDLLLASLDTLQVAALSIVLGIVIGLLLAILRMNARGRWTPLQWFAVAWIEIARNTPVLFQLFFFGFGLGAWGWHLSPFMIVLAGLSFNCAGYLAENFRGGFQSIPDTQYRAARSVGMSAGQTYYHIIIPQVLRKVWHPLTNQIVWAVLMSSLGMLVGYQELTGSAQYFASRTYRIFEYFAVVALIYYALVKLILMASRMLGWRLFRSEGGV</sequence>
<dbReference type="InterPro" id="IPR035906">
    <property type="entry name" value="MetI-like_sf"/>
</dbReference>
<organism evidence="11 12">
    <name type="scientific">Saccharospirillum salsuginis</name>
    <dbReference type="NCBI Taxonomy" id="418750"/>
    <lineage>
        <taxon>Bacteria</taxon>
        <taxon>Pseudomonadati</taxon>
        <taxon>Pseudomonadota</taxon>
        <taxon>Gammaproteobacteria</taxon>
        <taxon>Oceanospirillales</taxon>
        <taxon>Saccharospirillaceae</taxon>
        <taxon>Saccharospirillum</taxon>
    </lineage>
</organism>
<evidence type="ECO:0000256" key="8">
    <source>
        <dbReference type="ARBA" id="ARBA00023136"/>
    </source>
</evidence>
<dbReference type="RefSeq" id="WP_189612138.1">
    <property type="nucleotide sequence ID" value="NZ_BMXR01000012.1"/>
</dbReference>
<evidence type="ECO:0000256" key="7">
    <source>
        <dbReference type="ARBA" id="ARBA00022989"/>
    </source>
</evidence>
<dbReference type="PANTHER" id="PTHR30614:SF0">
    <property type="entry name" value="L-CYSTINE TRANSPORT SYSTEM PERMEASE PROTEIN TCYL"/>
    <property type="match status" value="1"/>
</dbReference>
<proteinExistence type="inferred from homology"/>
<evidence type="ECO:0000256" key="3">
    <source>
        <dbReference type="ARBA" id="ARBA00022448"/>
    </source>
</evidence>
<dbReference type="InterPro" id="IPR000515">
    <property type="entry name" value="MetI-like"/>
</dbReference>
<comment type="similarity">
    <text evidence="2">Belongs to the binding-protein-dependent transport system permease family. HisMQ subfamily.</text>
</comment>
<feature type="transmembrane region" description="Helical" evidence="9">
    <location>
        <begin position="92"/>
        <end position="109"/>
    </location>
</feature>
<evidence type="ECO:0000256" key="1">
    <source>
        <dbReference type="ARBA" id="ARBA00004429"/>
    </source>
</evidence>
<dbReference type="NCBIfam" id="TIGR01726">
    <property type="entry name" value="HEQRo_perm_3TM"/>
    <property type="match status" value="1"/>
</dbReference>
<reference evidence="11" key="1">
    <citation type="journal article" date="2014" name="Int. J. Syst. Evol. Microbiol.">
        <title>Complete genome sequence of Corynebacterium casei LMG S-19264T (=DSM 44701T), isolated from a smear-ripened cheese.</title>
        <authorList>
            <consortium name="US DOE Joint Genome Institute (JGI-PGF)"/>
            <person name="Walter F."/>
            <person name="Albersmeier A."/>
            <person name="Kalinowski J."/>
            <person name="Ruckert C."/>
        </authorList>
    </citation>
    <scope>NUCLEOTIDE SEQUENCE</scope>
    <source>
        <strain evidence="11">KCTC 22169</strain>
    </source>
</reference>